<dbReference type="Gene3D" id="3.40.50.300">
    <property type="entry name" value="P-loop containing nucleotide triphosphate hydrolases"/>
    <property type="match status" value="1"/>
</dbReference>
<evidence type="ECO:0000256" key="1">
    <source>
        <dbReference type="ARBA" id="ARBA00022448"/>
    </source>
</evidence>
<organism evidence="5 6">
    <name type="scientific">Amborella trichopoda</name>
    <dbReference type="NCBI Taxonomy" id="13333"/>
    <lineage>
        <taxon>Eukaryota</taxon>
        <taxon>Viridiplantae</taxon>
        <taxon>Streptophyta</taxon>
        <taxon>Embryophyta</taxon>
        <taxon>Tracheophyta</taxon>
        <taxon>Spermatophyta</taxon>
        <taxon>Magnoliopsida</taxon>
        <taxon>Amborellales</taxon>
        <taxon>Amborellaceae</taxon>
        <taxon>Amborella</taxon>
    </lineage>
</organism>
<dbReference type="Gramene" id="ERM98055">
    <property type="protein sequence ID" value="ERM98055"/>
    <property type="gene ID" value="AMTR_s00120p00113560"/>
</dbReference>
<keyword evidence="2" id="KW-0547">Nucleotide-binding</keyword>
<evidence type="ECO:0000256" key="2">
    <source>
        <dbReference type="ARBA" id="ARBA00022741"/>
    </source>
</evidence>
<evidence type="ECO:0000256" key="3">
    <source>
        <dbReference type="ARBA" id="ARBA00022840"/>
    </source>
</evidence>
<keyword evidence="3" id="KW-0067">ATP-binding</keyword>
<dbReference type="GO" id="GO:0005524">
    <property type="term" value="F:ATP binding"/>
    <property type="evidence" value="ECO:0007669"/>
    <property type="project" value="UniProtKB-KW"/>
</dbReference>
<dbReference type="SUPFAM" id="SSF52540">
    <property type="entry name" value="P-loop containing nucleoside triphosphate hydrolases"/>
    <property type="match status" value="1"/>
</dbReference>
<name>W1NT15_AMBTC</name>
<dbReference type="AlphaFoldDB" id="W1NT15"/>
<proteinExistence type="predicted"/>
<dbReference type="EMBL" id="KI395590">
    <property type="protein sequence ID" value="ERM98055.1"/>
    <property type="molecule type" value="Genomic_DNA"/>
</dbReference>
<evidence type="ECO:0000313" key="5">
    <source>
        <dbReference type="EMBL" id="ERM98055.1"/>
    </source>
</evidence>
<gene>
    <name evidence="5" type="ORF">AMTR_s00120p00113560</name>
</gene>
<dbReference type="InterPro" id="IPR027417">
    <property type="entry name" value="P-loop_NTPase"/>
</dbReference>
<keyword evidence="1" id="KW-0813">Transport</keyword>
<dbReference type="InterPro" id="IPR050095">
    <property type="entry name" value="ECF_ABC_transporter_ATP-bd"/>
</dbReference>
<accession>W1NT15</accession>
<reference evidence="6" key="1">
    <citation type="journal article" date="2013" name="Science">
        <title>The Amborella genome and the evolution of flowering plants.</title>
        <authorList>
            <consortium name="Amborella Genome Project"/>
        </authorList>
    </citation>
    <scope>NUCLEOTIDE SEQUENCE [LARGE SCALE GENOMIC DNA]</scope>
</reference>
<dbReference type="InterPro" id="IPR003439">
    <property type="entry name" value="ABC_transporter-like_ATP-bd"/>
</dbReference>
<feature type="domain" description="ABC transporter" evidence="4">
    <location>
        <begin position="12"/>
        <end position="68"/>
    </location>
</feature>
<protein>
    <recommendedName>
        <fullName evidence="4">ABC transporter domain-containing protein</fullName>
    </recommendedName>
</protein>
<keyword evidence="6" id="KW-1185">Reference proteome</keyword>
<sequence>MVCSFYCSLGLIYGRSGSGKTTHLQILAGLSKPTSGFICTQKYGNDGQPNQPPETLSSKKVGIVFQFSERYKFSY</sequence>
<evidence type="ECO:0000259" key="4">
    <source>
        <dbReference type="Pfam" id="PF00005"/>
    </source>
</evidence>
<dbReference type="Proteomes" id="UP000017836">
    <property type="component" value="Unassembled WGS sequence"/>
</dbReference>
<dbReference type="HOGENOM" id="CLU_2674418_0_0_1"/>
<dbReference type="PANTHER" id="PTHR43553">
    <property type="entry name" value="HEAVY METAL TRANSPORTER"/>
    <property type="match status" value="1"/>
</dbReference>
<dbReference type="Pfam" id="PF00005">
    <property type="entry name" value="ABC_tran"/>
    <property type="match status" value="1"/>
</dbReference>
<dbReference type="PANTHER" id="PTHR43553:SF1">
    <property type="entry name" value="ABC TRANSPORTER I FAMILY MEMBER 11, CHLOROPLASTIC"/>
    <property type="match status" value="1"/>
</dbReference>
<evidence type="ECO:0000313" key="6">
    <source>
        <dbReference type="Proteomes" id="UP000017836"/>
    </source>
</evidence>
<dbReference type="GO" id="GO:0016887">
    <property type="term" value="F:ATP hydrolysis activity"/>
    <property type="evidence" value="ECO:0007669"/>
    <property type="project" value="InterPro"/>
</dbReference>
<dbReference type="eggNOG" id="KOG0055">
    <property type="taxonomic scope" value="Eukaryota"/>
</dbReference>